<dbReference type="GO" id="GO:0005975">
    <property type="term" value="P:carbohydrate metabolic process"/>
    <property type="evidence" value="ECO:0007669"/>
    <property type="project" value="InterPro"/>
</dbReference>
<protein>
    <recommendedName>
        <fullName evidence="2">alpha-L-rhamnosidase</fullName>
        <ecNumber evidence="2">3.2.1.40</ecNumber>
    </recommendedName>
</protein>
<evidence type="ECO:0000259" key="3">
    <source>
        <dbReference type="Pfam" id="PF17389"/>
    </source>
</evidence>
<evidence type="ECO:0000256" key="1">
    <source>
        <dbReference type="ARBA" id="ARBA00001445"/>
    </source>
</evidence>
<dbReference type="InterPro" id="IPR016007">
    <property type="entry name" value="Alpha_rhamnosid"/>
</dbReference>
<name>E9DU82_METAQ</name>
<dbReference type="Gene3D" id="1.50.10.10">
    <property type="match status" value="1"/>
</dbReference>
<dbReference type="Pfam" id="PF17389">
    <property type="entry name" value="Bac_rhamnosid6H"/>
    <property type="match status" value="1"/>
</dbReference>
<evidence type="ECO:0000313" key="5">
    <source>
        <dbReference type="Proteomes" id="UP000002499"/>
    </source>
</evidence>
<dbReference type="HOGENOM" id="CLU_1518216_0_0_1"/>
<dbReference type="EC" id="3.2.1.40" evidence="2"/>
<dbReference type="OrthoDB" id="10036721at2759"/>
<sequence>MTKLRANISAALGDEATADECNKRTQTTHVLALHLDLYTDDKQRSAAAATLRDLVAKTKYKPLFVAVSGRQSCTTTWERWDSLPADGHVNPGQMTSFNHYSFGAVVDWIFGTIGGEAPAEPGWKTIAVESIPGYSVRRLVKVGSGYHKFEQGLRIMVPGNVAQVLVLTCAYLRATQS</sequence>
<reference evidence="4 5" key="1">
    <citation type="journal article" date="2011" name="PLoS Genet.">
        <title>Genome sequencing and comparative transcriptomics of the model entomopathogenic fungi Metarhizium anisopliae and M. acridum.</title>
        <authorList>
            <person name="Gao Q."/>
            <person name="Jin K."/>
            <person name="Ying S.H."/>
            <person name="Zhang Y."/>
            <person name="Xiao G."/>
            <person name="Shang Y."/>
            <person name="Duan Z."/>
            <person name="Hu X."/>
            <person name="Xie X.Q."/>
            <person name="Zhou G."/>
            <person name="Peng G."/>
            <person name="Luo Z."/>
            <person name="Huang W."/>
            <person name="Wang B."/>
            <person name="Fang W."/>
            <person name="Wang S."/>
            <person name="Zhong Y."/>
            <person name="Ma L.J."/>
            <person name="St Leger R.J."/>
            <person name="Zhao G.P."/>
            <person name="Pei Y."/>
            <person name="Feng M.G."/>
            <person name="Xia Y."/>
            <person name="Wang C."/>
        </authorList>
    </citation>
    <scope>NUCLEOTIDE SEQUENCE [LARGE SCALE GENOMIC DNA]</scope>
    <source>
        <strain evidence="4 5">CQMa 102</strain>
    </source>
</reference>
<dbReference type="eggNOG" id="ENOG502QXBB">
    <property type="taxonomic scope" value="Eukaryota"/>
</dbReference>
<accession>E9DU82</accession>
<dbReference type="EMBL" id="GL698473">
    <property type="protein sequence ID" value="EFY92942.1"/>
    <property type="molecule type" value="Genomic_DNA"/>
</dbReference>
<dbReference type="PANTHER" id="PTHR33307">
    <property type="entry name" value="ALPHA-RHAMNOSIDASE (EUROFUNG)"/>
    <property type="match status" value="1"/>
</dbReference>
<dbReference type="InterPro" id="IPR012341">
    <property type="entry name" value="6hp_glycosidase-like_sf"/>
</dbReference>
<dbReference type="SUPFAM" id="SSF48208">
    <property type="entry name" value="Six-hairpin glycosidases"/>
    <property type="match status" value="1"/>
</dbReference>
<comment type="catalytic activity">
    <reaction evidence="1">
        <text>Hydrolysis of terminal non-reducing alpha-L-rhamnose residues in alpha-L-rhamnosides.</text>
        <dbReference type="EC" id="3.2.1.40"/>
    </reaction>
</comment>
<dbReference type="InterPro" id="IPR035396">
    <property type="entry name" value="Bac_rhamnosid6H"/>
</dbReference>
<dbReference type="InterPro" id="IPR008928">
    <property type="entry name" value="6-hairpin_glycosidase_sf"/>
</dbReference>
<evidence type="ECO:0000256" key="2">
    <source>
        <dbReference type="ARBA" id="ARBA00012652"/>
    </source>
</evidence>
<dbReference type="AlphaFoldDB" id="E9DU82"/>
<feature type="domain" description="Alpha-L-rhamnosidase six-hairpin glycosidase" evidence="3">
    <location>
        <begin position="71"/>
        <end position="112"/>
    </location>
</feature>
<evidence type="ECO:0000313" key="4">
    <source>
        <dbReference type="EMBL" id="EFY92942.1"/>
    </source>
</evidence>
<dbReference type="PANTHER" id="PTHR33307:SF6">
    <property type="entry name" value="ALPHA-RHAMNOSIDASE (EUROFUNG)-RELATED"/>
    <property type="match status" value="1"/>
</dbReference>
<dbReference type="Proteomes" id="UP000002499">
    <property type="component" value="Unassembled WGS sequence"/>
</dbReference>
<organism evidence="5">
    <name type="scientific">Metarhizium acridum (strain CQMa 102)</name>
    <dbReference type="NCBI Taxonomy" id="655827"/>
    <lineage>
        <taxon>Eukaryota</taxon>
        <taxon>Fungi</taxon>
        <taxon>Dikarya</taxon>
        <taxon>Ascomycota</taxon>
        <taxon>Pezizomycotina</taxon>
        <taxon>Sordariomycetes</taxon>
        <taxon>Hypocreomycetidae</taxon>
        <taxon>Hypocreales</taxon>
        <taxon>Clavicipitaceae</taxon>
        <taxon>Metarhizium</taxon>
    </lineage>
</organism>
<proteinExistence type="predicted"/>
<dbReference type="InParanoid" id="E9DU82"/>
<keyword evidence="5" id="KW-1185">Reference proteome</keyword>
<gene>
    <name evidence="4" type="ORF">MAC_01180</name>
</gene>
<dbReference type="GO" id="GO:0030596">
    <property type="term" value="F:alpha-L-rhamnosidase activity"/>
    <property type="evidence" value="ECO:0007669"/>
    <property type="project" value="UniProtKB-EC"/>
</dbReference>